<dbReference type="InterPro" id="IPR039425">
    <property type="entry name" value="RNA_pol_sigma-70-like"/>
</dbReference>
<dbReference type="EMBL" id="CP116942">
    <property type="protein sequence ID" value="WCO66869.1"/>
    <property type="molecule type" value="Genomic_DNA"/>
</dbReference>
<evidence type="ECO:0000256" key="5">
    <source>
        <dbReference type="SAM" id="Phobius"/>
    </source>
</evidence>
<evidence type="ECO:0000256" key="3">
    <source>
        <dbReference type="ARBA" id="ARBA00023163"/>
    </source>
</evidence>
<accession>A0AAE9Y9K5</accession>
<dbReference type="NCBIfam" id="TIGR02937">
    <property type="entry name" value="sigma70-ECF"/>
    <property type="match status" value="1"/>
</dbReference>
<dbReference type="Gene3D" id="1.10.10.10">
    <property type="entry name" value="Winged helix-like DNA-binding domain superfamily/Winged helix DNA-binding domain"/>
    <property type="match status" value="1"/>
</dbReference>
<keyword evidence="1" id="KW-0805">Transcription regulation</keyword>
<feature type="transmembrane region" description="Helical" evidence="5">
    <location>
        <begin position="315"/>
        <end position="336"/>
    </location>
</feature>
<dbReference type="Pfam" id="PF04542">
    <property type="entry name" value="Sigma70_r2"/>
    <property type="match status" value="1"/>
</dbReference>
<keyword evidence="5" id="KW-1133">Transmembrane helix</keyword>
<gene>
    <name evidence="7" type="ORF">PO878_20465</name>
</gene>
<feature type="domain" description="RNA polymerase sigma-70 region 2" evidence="6">
    <location>
        <begin position="29"/>
        <end position="96"/>
    </location>
</feature>
<dbReference type="InterPro" id="IPR036388">
    <property type="entry name" value="WH-like_DNA-bd_sf"/>
</dbReference>
<reference evidence="7" key="1">
    <citation type="submission" date="2023-01" db="EMBL/GenBank/DDBJ databases">
        <title>The diversity of Class Acidimicrobiia in South China Sea sediment environments and the proposal of Iamia marina sp. nov., a novel species of the genus Iamia.</title>
        <authorList>
            <person name="He Y."/>
            <person name="Tian X."/>
        </authorList>
    </citation>
    <scope>NUCLEOTIDE SEQUENCE</scope>
    <source>
        <strain evidence="7">DSM 19957</strain>
    </source>
</reference>
<feature type="compositionally biased region" description="Basic and acidic residues" evidence="4">
    <location>
        <begin position="435"/>
        <end position="444"/>
    </location>
</feature>
<sequence>MRADVSTEASDAELVAALRAGDPAALATIYDRHADALFAFAARTLRSPHDAADACQDAFVLASQRIDQLRDPSRLRPWLYAIVRNECTRIGRARARVVPVSPEGHHDRDAGPGADLAAGRTGDTAGPDPVGSAAVRTDDATVVRDALGGLDERDRALFALQAGAGLQGRDLADAAGIPPRQLGQATARLRDRLERSIVSLLVSRHGRRDCPELGAILATWDGHLTVLLRKRVSRHIDACATCSSRRAALVLPVRSALAAPLPLLLAPADLRGRVLDRVAAALDGGPAPDPGAAADWPGGFPPGARRRGPVPPRRALAAVAAVVAMALALAVLVGAGSGGDAVAGAPAAPTTAAVPPPDTTTTNVPPTPTTGAPAAPDAPPAAPPEPAPAPPPAAPSPTEPAPPPPPAPTADAPGAPTPEVTSDPSPPPPPPPPPEPERPGRADDPVAPAPAPEVAVVRAPTSLVRTGCPGPTEGVVAATASGARLVVELLTEGIGGPRSTAMAAAGGGWTGPVGPFDEPGTLTGRVRVTDEAGRTATSAPSTVVVQPCAG</sequence>
<dbReference type="SUPFAM" id="SSF88946">
    <property type="entry name" value="Sigma2 domain of RNA polymerase sigma factors"/>
    <property type="match status" value="1"/>
</dbReference>
<feature type="compositionally biased region" description="Pro residues" evidence="4">
    <location>
        <begin position="424"/>
        <end position="434"/>
    </location>
</feature>
<feature type="region of interest" description="Disordered" evidence="4">
    <location>
        <begin position="284"/>
        <end position="310"/>
    </location>
</feature>
<protein>
    <submittedName>
        <fullName evidence="7">Sigma-70 family RNA polymerase sigma factor</fullName>
    </submittedName>
</protein>
<evidence type="ECO:0000256" key="1">
    <source>
        <dbReference type="ARBA" id="ARBA00023015"/>
    </source>
</evidence>
<dbReference type="GO" id="GO:0006352">
    <property type="term" value="P:DNA-templated transcription initiation"/>
    <property type="evidence" value="ECO:0007669"/>
    <property type="project" value="InterPro"/>
</dbReference>
<evidence type="ECO:0000256" key="2">
    <source>
        <dbReference type="ARBA" id="ARBA00023082"/>
    </source>
</evidence>
<keyword evidence="8" id="KW-1185">Reference proteome</keyword>
<keyword evidence="5" id="KW-0812">Transmembrane</keyword>
<dbReference type="KEGG" id="ima:PO878_20465"/>
<dbReference type="InterPro" id="IPR007627">
    <property type="entry name" value="RNA_pol_sigma70_r2"/>
</dbReference>
<keyword evidence="3" id="KW-0804">Transcription</keyword>
<proteinExistence type="predicted"/>
<feature type="compositionally biased region" description="Low complexity" evidence="4">
    <location>
        <begin position="284"/>
        <end position="298"/>
    </location>
</feature>
<evidence type="ECO:0000256" key="4">
    <source>
        <dbReference type="SAM" id="MobiDB-lite"/>
    </source>
</evidence>
<feature type="compositionally biased region" description="Pro residues" evidence="4">
    <location>
        <begin position="376"/>
        <end position="408"/>
    </location>
</feature>
<dbReference type="Proteomes" id="UP001216390">
    <property type="component" value="Chromosome"/>
</dbReference>
<organism evidence="7 8">
    <name type="scientific">Iamia majanohamensis</name>
    <dbReference type="NCBI Taxonomy" id="467976"/>
    <lineage>
        <taxon>Bacteria</taxon>
        <taxon>Bacillati</taxon>
        <taxon>Actinomycetota</taxon>
        <taxon>Acidimicrobiia</taxon>
        <taxon>Acidimicrobiales</taxon>
        <taxon>Iamiaceae</taxon>
        <taxon>Iamia</taxon>
    </lineage>
</organism>
<keyword evidence="2" id="KW-0731">Sigma factor</keyword>
<keyword evidence="5" id="KW-0472">Membrane</keyword>
<evidence type="ECO:0000313" key="7">
    <source>
        <dbReference type="EMBL" id="WCO66869.1"/>
    </source>
</evidence>
<feature type="compositionally biased region" description="Low complexity" evidence="4">
    <location>
        <begin position="342"/>
        <end position="375"/>
    </location>
</feature>
<evidence type="ECO:0000259" key="6">
    <source>
        <dbReference type="Pfam" id="PF04542"/>
    </source>
</evidence>
<dbReference type="PRINTS" id="PR01217">
    <property type="entry name" value="PRICHEXTENSN"/>
</dbReference>
<dbReference type="PANTHER" id="PTHR43133:SF51">
    <property type="entry name" value="RNA POLYMERASE SIGMA FACTOR"/>
    <property type="match status" value="1"/>
</dbReference>
<name>A0AAE9Y9K5_9ACTN</name>
<evidence type="ECO:0000313" key="8">
    <source>
        <dbReference type="Proteomes" id="UP001216390"/>
    </source>
</evidence>
<dbReference type="PANTHER" id="PTHR43133">
    <property type="entry name" value="RNA POLYMERASE ECF-TYPE SIGMA FACTO"/>
    <property type="match status" value="1"/>
</dbReference>
<feature type="compositionally biased region" description="Low complexity" evidence="4">
    <location>
        <begin position="409"/>
        <end position="423"/>
    </location>
</feature>
<dbReference type="InterPro" id="IPR013325">
    <property type="entry name" value="RNA_pol_sigma_r2"/>
</dbReference>
<feature type="region of interest" description="Disordered" evidence="4">
    <location>
        <begin position="98"/>
        <end position="134"/>
    </location>
</feature>
<dbReference type="AlphaFoldDB" id="A0AAE9Y9K5"/>
<feature type="region of interest" description="Disordered" evidence="4">
    <location>
        <begin position="338"/>
        <end position="448"/>
    </location>
</feature>
<dbReference type="InterPro" id="IPR014284">
    <property type="entry name" value="RNA_pol_sigma-70_dom"/>
</dbReference>
<dbReference type="RefSeq" id="WP_272736391.1">
    <property type="nucleotide sequence ID" value="NZ_CP116942.1"/>
</dbReference>
<dbReference type="GO" id="GO:0016987">
    <property type="term" value="F:sigma factor activity"/>
    <property type="evidence" value="ECO:0007669"/>
    <property type="project" value="UniProtKB-KW"/>
</dbReference>
<dbReference type="Gene3D" id="1.10.1740.10">
    <property type="match status" value="1"/>
</dbReference>